<name>A0A080YZU5_PHYNI</name>
<comment type="caution">
    <text evidence="2">The sequence shown here is derived from an EMBL/GenBank/DDBJ whole genome shotgun (WGS) entry which is preliminary data.</text>
</comment>
<protein>
    <submittedName>
        <fullName evidence="2">Uncharacterized protein</fullName>
    </submittedName>
</protein>
<organism evidence="2 3">
    <name type="scientific">Phytophthora nicotianae P1976</name>
    <dbReference type="NCBI Taxonomy" id="1317066"/>
    <lineage>
        <taxon>Eukaryota</taxon>
        <taxon>Sar</taxon>
        <taxon>Stramenopiles</taxon>
        <taxon>Oomycota</taxon>
        <taxon>Peronosporomycetes</taxon>
        <taxon>Peronosporales</taxon>
        <taxon>Peronosporaceae</taxon>
        <taxon>Phytophthora</taxon>
    </lineage>
</organism>
<proteinExistence type="predicted"/>
<evidence type="ECO:0000313" key="3">
    <source>
        <dbReference type="Proteomes" id="UP000028582"/>
    </source>
</evidence>
<dbReference type="AlphaFoldDB" id="A0A080YZU5"/>
<accession>A0A080YZU5</accession>
<evidence type="ECO:0000313" key="2">
    <source>
        <dbReference type="EMBL" id="ETO59906.1"/>
    </source>
</evidence>
<evidence type="ECO:0000256" key="1">
    <source>
        <dbReference type="SAM" id="MobiDB-lite"/>
    </source>
</evidence>
<feature type="region of interest" description="Disordered" evidence="1">
    <location>
        <begin position="1"/>
        <end position="31"/>
    </location>
</feature>
<dbReference type="Proteomes" id="UP000028582">
    <property type="component" value="Unassembled WGS sequence"/>
</dbReference>
<dbReference type="EMBL" id="ANJA01004031">
    <property type="protein sequence ID" value="ETO59906.1"/>
    <property type="molecule type" value="Genomic_DNA"/>
</dbReference>
<reference evidence="2 3" key="1">
    <citation type="submission" date="2013-11" db="EMBL/GenBank/DDBJ databases">
        <title>The Genome Sequence of Phytophthora parasitica P1976.</title>
        <authorList>
            <consortium name="The Broad Institute Genomics Platform"/>
            <person name="Russ C."/>
            <person name="Tyler B."/>
            <person name="Panabieres F."/>
            <person name="Shan W."/>
            <person name="Tripathy S."/>
            <person name="Grunwald N."/>
            <person name="Machado M."/>
            <person name="Johnson C.S."/>
            <person name="Walker B."/>
            <person name="Young S."/>
            <person name="Zeng Q."/>
            <person name="Gargeya S."/>
            <person name="Fitzgerald M."/>
            <person name="Haas B."/>
            <person name="Abouelleil A."/>
            <person name="Allen A.W."/>
            <person name="Alvarado L."/>
            <person name="Arachchi H.M."/>
            <person name="Berlin A.M."/>
            <person name="Chapman S.B."/>
            <person name="Gainer-Dewar J."/>
            <person name="Goldberg J."/>
            <person name="Griggs A."/>
            <person name="Gujja S."/>
            <person name="Hansen M."/>
            <person name="Howarth C."/>
            <person name="Imamovic A."/>
            <person name="Ireland A."/>
            <person name="Larimer J."/>
            <person name="McCowan C."/>
            <person name="Murphy C."/>
            <person name="Pearson M."/>
            <person name="Poon T.W."/>
            <person name="Priest M."/>
            <person name="Roberts A."/>
            <person name="Saif S."/>
            <person name="Shea T."/>
            <person name="Sisk P."/>
            <person name="Sykes S."/>
            <person name="Wortman J."/>
            <person name="Nusbaum C."/>
            <person name="Birren B."/>
        </authorList>
    </citation>
    <scope>NUCLEOTIDE SEQUENCE [LARGE SCALE GENOMIC DNA]</scope>
    <source>
        <strain evidence="2 3">P1976</strain>
    </source>
</reference>
<sequence length="134" mass="14473">MGKTPAMVVSVGSDAAATARSDENQDGTNEQEALVASSVETSFTTCCWKDCKKVDKSNAGGDVRSCERPGCKRSVHAACAANMLSVFCASSDFKKKSCGKRCYNALVKLSARQPRRRKACALAQRRPKTGYQFH</sequence>
<gene>
    <name evidence="2" type="ORF">F444_21830</name>
</gene>